<keyword evidence="4 14" id="KW-1003">Cell membrane</keyword>
<comment type="similarity">
    <text evidence="14">Belongs to the UbiA prenyltransferase family. Protoheme IX farnesyltransferase subfamily.</text>
</comment>
<comment type="function">
    <text evidence="14">Converts heme B (protoheme IX) to heme O by substitution of the vinyl group on carbon 2 of heme B porphyrin ring with a hydroxyethyl farnesyl side group.</text>
</comment>
<comment type="subcellular location">
    <subcellularLocation>
        <location evidence="1 14">Cell membrane</location>
        <topology evidence="1 14">Multi-pass membrane protein</topology>
    </subcellularLocation>
</comment>
<dbReference type="PANTHER" id="PTHR43448:SF7">
    <property type="entry name" value="4-HYDROXYBENZOATE SOLANESYLTRANSFERASE"/>
    <property type="match status" value="1"/>
</dbReference>
<dbReference type="PANTHER" id="PTHR43448">
    <property type="entry name" value="PROTOHEME IX FARNESYLTRANSFERASE, MITOCHONDRIAL"/>
    <property type="match status" value="1"/>
</dbReference>
<dbReference type="GO" id="GO:0005886">
    <property type="term" value="C:plasma membrane"/>
    <property type="evidence" value="ECO:0007669"/>
    <property type="project" value="UniProtKB-SubCell"/>
</dbReference>
<comment type="pathway">
    <text evidence="2 14">Porphyrin-containing compound metabolism; heme O biosynthesis; heme O from protoheme: step 1/1.</text>
</comment>
<dbReference type="PROSITE" id="PS00943">
    <property type="entry name" value="UBIA"/>
    <property type="match status" value="1"/>
</dbReference>
<comment type="miscellaneous">
    <text evidence="14">Carbon 2 of the heme B porphyrin ring is defined according to the Fischer nomenclature.</text>
</comment>
<keyword evidence="6 14" id="KW-0812">Transmembrane</keyword>
<dbReference type="EC" id="2.5.1.141" evidence="3 14"/>
<feature type="region of interest" description="Disordered" evidence="15">
    <location>
        <begin position="1"/>
        <end position="34"/>
    </location>
</feature>
<dbReference type="Gene3D" id="1.10.357.140">
    <property type="entry name" value="UbiA prenyltransferase"/>
    <property type="match status" value="1"/>
</dbReference>
<dbReference type="InterPro" id="IPR044878">
    <property type="entry name" value="UbiA_sf"/>
</dbReference>
<feature type="transmembrane region" description="Helical" evidence="14">
    <location>
        <begin position="245"/>
        <end position="262"/>
    </location>
</feature>
<dbReference type="GO" id="GO:0008495">
    <property type="term" value="F:protoheme IX farnesyltransferase activity"/>
    <property type="evidence" value="ECO:0007669"/>
    <property type="project" value="UniProtKB-UniRule"/>
</dbReference>
<dbReference type="CDD" id="cd13957">
    <property type="entry name" value="PT_UbiA_Cox10"/>
    <property type="match status" value="1"/>
</dbReference>
<evidence type="ECO:0000256" key="9">
    <source>
        <dbReference type="ARBA" id="ARBA00023136"/>
    </source>
</evidence>
<feature type="transmembrane region" description="Helical" evidence="14">
    <location>
        <begin position="117"/>
        <end position="137"/>
    </location>
</feature>
<reference evidence="16 17" key="1">
    <citation type="submission" date="2020-07" db="EMBL/GenBank/DDBJ databases">
        <title>Sequencing the genomes of 1000 actinobacteria strains.</title>
        <authorList>
            <person name="Klenk H.-P."/>
        </authorList>
    </citation>
    <scope>NUCLEOTIDE SEQUENCE [LARGE SCALE GENOMIC DNA]</scope>
    <source>
        <strain evidence="16 17">DSM 26341</strain>
    </source>
</reference>
<feature type="compositionally biased region" description="Basic and acidic residues" evidence="15">
    <location>
        <begin position="1"/>
        <end position="12"/>
    </location>
</feature>
<dbReference type="Pfam" id="PF01040">
    <property type="entry name" value="UbiA"/>
    <property type="match status" value="1"/>
</dbReference>
<evidence type="ECO:0000256" key="15">
    <source>
        <dbReference type="SAM" id="MobiDB-lite"/>
    </source>
</evidence>
<dbReference type="Proteomes" id="UP000539111">
    <property type="component" value="Unassembled WGS sequence"/>
</dbReference>
<evidence type="ECO:0000256" key="7">
    <source>
        <dbReference type="ARBA" id="ARBA00022989"/>
    </source>
</evidence>
<dbReference type="FunFam" id="1.10.357.140:FF:000001">
    <property type="entry name" value="Protoheme IX farnesyltransferase"/>
    <property type="match status" value="1"/>
</dbReference>
<evidence type="ECO:0000256" key="11">
    <source>
        <dbReference type="ARBA" id="ARBA00040810"/>
    </source>
</evidence>
<accession>A0A7Z0IIL8</accession>
<dbReference type="GO" id="GO:0048034">
    <property type="term" value="P:heme O biosynthetic process"/>
    <property type="evidence" value="ECO:0007669"/>
    <property type="project" value="UniProtKB-UniRule"/>
</dbReference>
<feature type="transmembrane region" description="Helical" evidence="14">
    <location>
        <begin position="196"/>
        <end position="214"/>
    </location>
</feature>
<name>A0A7Z0IIL8_9MICO</name>
<feature type="transmembrane region" description="Helical" evidence="14">
    <location>
        <begin position="307"/>
        <end position="328"/>
    </location>
</feature>
<evidence type="ECO:0000256" key="10">
    <source>
        <dbReference type="ARBA" id="ARBA00030253"/>
    </source>
</evidence>
<keyword evidence="8 14" id="KW-0350">Heme biosynthesis</keyword>
<evidence type="ECO:0000256" key="3">
    <source>
        <dbReference type="ARBA" id="ARBA00012292"/>
    </source>
</evidence>
<evidence type="ECO:0000256" key="1">
    <source>
        <dbReference type="ARBA" id="ARBA00004651"/>
    </source>
</evidence>
<dbReference type="NCBIfam" id="TIGR01473">
    <property type="entry name" value="cyoE_ctaB"/>
    <property type="match status" value="1"/>
</dbReference>
<evidence type="ECO:0000256" key="2">
    <source>
        <dbReference type="ARBA" id="ARBA00004919"/>
    </source>
</evidence>
<dbReference type="NCBIfam" id="NF003349">
    <property type="entry name" value="PRK04375.1-2"/>
    <property type="match status" value="1"/>
</dbReference>
<dbReference type="EMBL" id="JACBZP010000001">
    <property type="protein sequence ID" value="NYI68526.1"/>
    <property type="molecule type" value="Genomic_DNA"/>
</dbReference>
<dbReference type="UniPathway" id="UPA00834">
    <property type="reaction ID" value="UER00712"/>
</dbReference>
<keyword evidence="17" id="KW-1185">Reference proteome</keyword>
<evidence type="ECO:0000256" key="8">
    <source>
        <dbReference type="ARBA" id="ARBA00023133"/>
    </source>
</evidence>
<organism evidence="16 17">
    <name type="scientific">Spelaeicoccus albus</name>
    <dbReference type="NCBI Taxonomy" id="1280376"/>
    <lineage>
        <taxon>Bacteria</taxon>
        <taxon>Bacillati</taxon>
        <taxon>Actinomycetota</taxon>
        <taxon>Actinomycetes</taxon>
        <taxon>Micrococcales</taxon>
        <taxon>Brevibacteriaceae</taxon>
        <taxon>Spelaeicoccus</taxon>
    </lineage>
</organism>
<evidence type="ECO:0000256" key="6">
    <source>
        <dbReference type="ARBA" id="ARBA00022692"/>
    </source>
</evidence>
<evidence type="ECO:0000313" key="16">
    <source>
        <dbReference type="EMBL" id="NYI68526.1"/>
    </source>
</evidence>
<evidence type="ECO:0000256" key="13">
    <source>
        <dbReference type="ARBA" id="ARBA00047690"/>
    </source>
</evidence>
<keyword evidence="5 14" id="KW-0808">Transferase</keyword>
<dbReference type="InterPro" id="IPR000537">
    <property type="entry name" value="UbiA_prenyltransferase"/>
</dbReference>
<evidence type="ECO:0000256" key="4">
    <source>
        <dbReference type="ARBA" id="ARBA00022475"/>
    </source>
</evidence>
<evidence type="ECO:0000256" key="14">
    <source>
        <dbReference type="HAMAP-Rule" id="MF_00154"/>
    </source>
</evidence>
<dbReference type="InterPro" id="IPR006369">
    <property type="entry name" value="Protohaem_IX_farnesylTrfase"/>
</dbReference>
<dbReference type="AlphaFoldDB" id="A0A7Z0IIL8"/>
<feature type="transmembrane region" description="Helical" evidence="14">
    <location>
        <begin position="143"/>
        <end position="164"/>
    </location>
</feature>
<keyword evidence="7 14" id="KW-1133">Transmembrane helix</keyword>
<evidence type="ECO:0000256" key="12">
    <source>
        <dbReference type="ARBA" id="ARBA00042475"/>
    </source>
</evidence>
<evidence type="ECO:0000313" key="17">
    <source>
        <dbReference type="Proteomes" id="UP000539111"/>
    </source>
</evidence>
<feature type="transmembrane region" description="Helical" evidence="14">
    <location>
        <begin position="72"/>
        <end position="96"/>
    </location>
</feature>
<dbReference type="HAMAP" id="MF_00154">
    <property type="entry name" value="CyoE_CtaB"/>
    <property type="match status" value="1"/>
</dbReference>
<protein>
    <recommendedName>
        <fullName evidence="11 14">Protoheme IX farnesyltransferase</fullName>
        <ecNumber evidence="3 14">2.5.1.141</ecNumber>
    </recommendedName>
    <alternativeName>
        <fullName evidence="12 14">Heme B farnesyltransferase</fullName>
    </alternativeName>
    <alternativeName>
        <fullName evidence="10 14">Heme O synthase</fullName>
    </alternativeName>
</protein>
<evidence type="ECO:0000256" key="5">
    <source>
        <dbReference type="ARBA" id="ARBA00022679"/>
    </source>
</evidence>
<feature type="transmembrane region" description="Helical" evidence="14">
    <location>
        <begin position="171"/>
        <end position="190"/>
    </location>
</feature>
<sequence>MTATDPDARKDASPSGKLAGDQLPGELHPGRSGHKRSTVMAYVSLTKPRVMELLLVTTAPVMFLAEGGLPPLWLLVATLVGGAMAAGSAGALNCYYDRDIDAVMHRTENRPLVTGEVSPRGALIFALVLGIGSIVWLGGFTNWVAAGLTAIAIGFYAVIYTMILKRRTRQNIVWGGAAGCMPVLIGWSAVTGGLSWEPVLLFLVIFFWTPPHYWPLAIKYRADYEAAEVPMLPVVAPSRTVSRQVLLYAWAMVASSLVLVPVGHMDVVYTATAVAVGAWFLIQCHQLQRQVGTQGFEERISGPAMKLFHGSITYLSILFVAIAVDPFVHLWS</sequence>
<comment type="catalytic activity">
    <reaction evidence="13 14">
        <text>heme b + (2E,6E)-farnesyl diphosphate + H2O = Fe(II)-heme o + diphosphate</text>
        <dbReference type="Rhea" id="RHEA:28070"/>
        <dbReference type="ChEBI" id="CHEBI:15377"/>
        <dbReference type="ChEBI" id="CHEBI:33019"/>
        <dbReference type="ChEBI" id="CHEBI:60344"/>
        <dbReference type="ChEBI" id="CHEBI:60530"/>
        <dbReference type="ChEBI" id="CHEBI:175763"/>
        <dbReference type="EC" id="2.5.1.141"/>
    </reaction>
</comment>
<comment type="caution">
    <text evidence="16">The sequence shown here is derived from an EMBL/GenBank/DDBJ whole genome shotgun (WGS) entry which is preliminary data.</text>
</comment>
<keyword evidence="9 14" id="KW-0472">Membrane</keyword>
<dbReference type="InterPro" id="IPR030470">
    <property type="entry name" value="UbiA_prenylTrfase_CS"/>
</dbReference>
<gene>
    <name evidence="14" type="primary">ctaB</name>
    <name evidence="16" type="ORF">BJY26_002832</name>
</gene>
<proteinExistence type="inferred from homology"/>